<accession>X0SQU1</accession>
<evidence type="ECO:0008006" key="3">
    <source>
        <dbReference type="Google" id="ProtNLM"/>
    </source>
</evidence>
<evidence type="ECO:0000256" key="1">
    <source>
        <dbReference type="SAM" id="MobiDB-lite"/>
    </source>
</evidence>
<name>X0SQU1_9ZZZZ</name>
<feature type="region of interest" description="Disordered" evidence="1">
    <location>
        <begin position="1"/>
        <end position="22"/>
    </location>
</feature>
<protein>
    <recommendedName>
        <fullName evidence="3">Hydantoinase B/oxoprolinase domain-containing protein</fullName>
    </recommendedName>
</protein>
<gene>
    <name evidence="2" type="ORF">S01H1_11965</name>
</gene>
<reference evidence="2" key="1">
    <citation type="journal article" date="2014" name="Front. Microbiol.">
        <title>High frequency of phylogenetically diverse reductive dehalogenase-homologous genes in deep subseafloor sedimentary metagenomes.</title>
        <authorList>
            <person name="Kawai M."/>
            <person name="Futagami T."/>
            <person name="Toyoda A."/>
            <person name="Takaki Y."/>
            <person name="Nishi S."/>
            <person name="Hori S."/>
            <person name="Arai W."/>
            <person name="Tsubouchi T."/>
            <person name="Morono Y."/>
            <person name="Uchiyama I."/>
            <person name="Ito T."/>
            <person name="Fujiyama A."/>
            <person name="Inagaki F."/>
            <person name="Takami H."/>
        </authorList>
    </citation>
    <scope>NUCLEOTIDE SEQUENCE</scope>
    <source>
        <strain evidence="2">Expedition CK06-06</strain>
    </source>
</reference>
<proteinExistence type="predicted"/>
<evidence type="ECO:0000313" key="2">
    <source>
        <dbReference type="EMBL" id="GAF83448.1"/>
    </source>
</evidence>
<organism evidence="2">
    <name type="scientific">marine sediment metagenome</name>
    <dbReference type="NCBI Taxonomy" id="412755"/>
    <lineage>
        <taxon>unclassified sequences</taxon>
        <taxon>metagenomes</taxon>
        <taxon>ecological metagenomes</taxon>
    </lineage>
</organism>
<sequence length="75" mass="8418">MRKGDVISVQTAGAGGFGQPFKREPERVLKDFMQGKVSRGHSQKDYGVVLTRTKKINYKATKALRDKMKTENSDT</sequence>
<comment type="caution">
    <text evidence="2">The sequence shown here is derived from an EMBL/GenBank/DDBJ whole genome shotgun (WGS) entry which is preliminary data.</text>
</comment>
<dbReference type="AlphaFoldDB" id="X0SQU1"/>
<dbReference type="EMBL" id="BARS01006120">
    <property type="protein sequence ID" value="GAF83448.1"/>
    <property type="molecule type" value="Genomic_DNA"/>
</dbReference>